<proteinExistence type="predicted"/>
<dbReference type="Gene3D" id="2.70.70.10">
    <property type="entry name" value="Glucose Permease (Domain IIA)"/>
    <property type="match status" value="1"/>
</dbReference>
<dbReference type="Pfam" id="PF01551">
    <property type="entry name" value="Peptidase_M23"/>
    <property type="match status" value="1"/>
</dbReference>
<dbReference type="PANTHER" id="PTHR21666:SF270">
    <property type="entry name" value="MUREIN HYDROLASE ACTIVATOR ENVC"/>
    <property type="match status" value="1"/>
</dbReference>
<organism evidence="2 3">
    <name type="scientific">Dethiosulfovibrio salsuginis</name>
    <dbReference type="NCBI Taxonomy" id="561720"/>
    <lineage>
        <taxon>Bacteria</taxon>
        <taxon>Thermotogati</taxon>
        <taxon>Synergistota</taxon>
        <taxon>Synergistia</taxon>
        <taxon>Synergistales</taxon>
        <taxon>Dethiosulfovibrionaceae</taxon>
        <taxon>Dethiosulfovibrio</taxon>
    </lineage>
</organism>
<keyword evidence="3" id="KW-1185">Reference proteome</keyword>
<dbReference type="Proteomes" id="UP000193355">
    <property type="component" value="Unassembled WGS sequence"/>
</dbReference>
<gene>
    <name evidence="2" type="ORF">SAMN06275492_1556</name>
</gene>
<evidence type="ECO:0000259" key="1">
    <source>
        <dbReference type="Pfam" id="PF01551"/>
    </source>
</evidence>
<evidence type="ECO:0000313" key="2">
    <source>
        <dbReference type="EMBL" id="SMG51254.1"/>
    </source>
</evidence>
<reference evidence="3" key="1">
    <citation type="submission" date="2017-04" db="EMBL/GenBank/DDBJ databases">
        <authorList>
            <person name="Varghese N."/>
            <person name="Submissions S."/>
        </authorList>
    </citation>
    <scope>NUCLEOTIDE SEQUENCE [LARGE SCALE GENOMIC DNA]</scope>
    <source>
        <strain evidence="3">USBA 82</strain>
    </source>
</reference>
<name>A0A1X7LCP1_9BACT</name>
<dbReference type="InterPro" id="IPR050570">
    <property type="entry name" value="Cell_wall_metabolism_enzyme"/>
</dbReference>
<accession>A0A1X7LCP1</accession>
<dbReference type="PANTHER" id="PTHR21666">
    <property type="entry name" value="PEPTIDASE-RELATED"/>
    <property type="match status" value="1"/>
</dbReference>
<dbReference type="AlphaFoldDB" id="A0A1X7LCP1"/>
<dbReference type="EMBL" id="FXBB01000055">
    <property type="protein sequence ID" value="SMG51254.1"/>
    <property type="molecule type" value="Genomic_DNA"/>
</dbReference>
<evidence type="ECO:0000313" key="3">
    <source>
        <dbReference type="Proteomes" id="UP000193355"/>
    </source>
</evidence>
<sequence length="311" mass="33448">MISRGRIGRVCCILALWGLFFGVGVCHALEVAFSAPEKVRLGEPFVVSVSIDGEADRSTLSWRGKNIPLDLREGEDGVLTGRAVLGTDSMGKTAKGEVLKIWVASRGTTYLSKWPIDIVAKDYPSEKLSVDPAMVTPPSSARERIARERRMVREALGRVSKEALWELPMVRPVPGAVTSLYGKRRVYNGVLKGRHGGVDYRAANGTPAKAAASGEVILTGDHYYAGKSVYIDHGGTLISMYFHLSRIDVKAGQVVSAGDVIGLTGSTGRVTGPHLHFGVAQGGRMVDPAPLIELSLDEMSEANSQGRMVFK</sequence>
<dbReference type="GO" id="GO:0004222">
    <property type="term" value="F:metalloendopeptidase activity"/>
    <property type="evidence" value="ECO:0007669"/>
    <property type="project" value="TreeGrafter"/>
</dbReference>
<protein>
    <submittedName>
        <fullName evidence="2">Murein DD-endopeptidase MepM and murein hydrolase activator NlpD, contain LysM domain</fullName>
    </submittedName>
</protein>
<dbReference type="CDD" id="cd12797">
    <property type="entry name" value="M23_peptidase"/>
    <property type="match status" value="1"/>
</dbReference>
<dbReference type="STRING" id="561720.SAMN06275492_1556"/>
<dbReference type="SUPFAM" id="SSF51261">
    <property type="entry name" value="Duplicated hybrid motif"/>
    <property type="match status" value="1"/>
</dbReference>
<feature type="domain" description="M23ase beta-sheet core" evidence="1">
    <location>
        <begin position="194"/>
        <end position="288"/>
    </location>
</feature>
<keyword evidence="2" id="KW-0378">Hydrolase</keyword>
<dbReference type="RefSeq" id="WP_327078447.1">
    <property type="nucleotide sequence ID" value="NZ_FXBB01000055.1"/>
</dbReference>
<dbReference type="InterPro" id="IPR011055">
    <property type="entry name" value="Dup_hybrid_motif"/>
</dbReference>
<dbReference type="InterPro" id="IPR016047">
    <property type="entry name" value="M23ase_b-sheet_dom"/>
</dbReference>